<feature type="transmembrane region" description="Helical" evidence="1">
    <location>
        <begin position="81"/>
        <end position="102"/>
    </location>
</feature>
<feature type="transmembrane region" description="Helical" evidence="1">
    <location>
        <begin position="30"/>
        <end position="50"/>
    </location>
</feature>
<name>A0ABW5A4X2_9RHOB</name>
<dbReference type="EMBL" id="JBHUIX010000004">
    <property type="protein sequence ID" value="MFD2173277.1"/>
    <property type="molecule type" value="Genomic_DNA"/>
</dbReference>
<dbReference type="Gene3D" id="1.20.144.10">
    <property type="entry name" value="Phosphatidic acid phosphatase type 2/haloperoxidase"/>
    <property type="match status" value="1"/>
</dbReference>
<feature type="transmembrane region" description="Helical" evidence="1">
    <location>
        <begin position="204"/>
        <end position="222"/>
    </location>
</feature>
<feature type="transmembrane region" description="Helical" evidence="1">
    <location>
        <begin position="243"/>
        <end position="262"/>
    </location>
</feature>
<dbReference type="RefSeq" id="WP_377387580.1">
    <property type="nucleotide sequence ID" value="NZ_JBHUIX010000004.1"/>
</dbReference>
<feature type="domain" description="Phosphatidic acid phosphatase type 2/haloperoxidase" evidence="2">
    <location>
        <begin position="110"/>
        <end position="219"/>
    </location>
</feature>
<evidence type="ECO:0000259" key="2">
    <source>
        <dbReference type="SMART" id="SM00014"/>
    </source>
</evidence>
<protein>
    <submittedName>
        <fullName evidence="3">Phosphatase PAP2 family protein</fullName>
    </submittedName>
</protein>
<keyword evidence="1" id="KW-0812">Transmembrane</keyword>
<evidence type="ECO:0000313" key="3">
    <source>
        <dbReference type="EMBL" id="MFD2173277.1"/>
    </source>
</evidence>
<comment type="caution">
    <text evidence="3">The sequence shown here is derived from an EMBL/GenBank/DDBJ whole genome shotgun (WGS) entry which is preliminary data.</text>
</comment>
<dbReference type="InterPro" id="IPR000326">
    <property type="entry name" value="PAP2/HPO"/>
</dbReference>
<feature type="transmembrane region" description="Helical" evidence="1">
    <location>
        <begin position="151"/>
        <end position="168"/>
    </location>
</feature>
<reference evidence="4" key="1">
    <citation type="journal article" date="2019" name="Int. J. Syst. Evol. Microbiol.">
        <title>The Global Catalogue of Microorganisms (GCM) 10K type strain sequencing project: providing services to taxonomists for standard genome sequencing and annotation.</title>
        <authorList>
            <consortium name="The Broad Institute Genomics Platform"/>
            <consortium name="The Broad Institute Genome Sequencing Center for Infectious Disease"/>
            <person name="Wu L."/>
            <person name="Ma J."/>
        </authorList>
    </citation>
    <scope>NUCLEOTIDE SEQUENCE [LARGE SCALE GENOMIC DNA]</scope>
    <source>
        <strain evidence="4">CCUG 55131</strain>
    </source>
</reference>
<sequence length="283" mass="29706">MPPIAQILPARAPHEAPCPQSAAPRRLARLFAVTFLLLAGLWLMLARAVLDGGAIVQLDAALAQAMQNAWTPASLAVFTRFTALGDSGVGTALLGLGALWAILLRRPGLVWGLLASAGAELATVSMAKHAFGRPRPVLGYFMETSGSFPSGHAAFGVAFYGMLAYILWRLGLLRPVAAVLLGAATAFLIGLSRLYLVSHYLSDVLAGWVLGGMCLVLGIALAEWRLRATVTPLPRLPRWKSGLAGLISLGLIGYAGLCDARFDKALRSPSGLVVAASEAPAEF</sequence>
<dbReference type="SUPFAM" id="SSF48317">
    <property type="entry name" value="Acid phosphatase/Vanadium-dependent haloperoxidase"/>
    <property type="match status" value="1"/>
</dbReference>
<dbReference type="InterPro" id="IPR036938">
    <property type="entry name" value="PAP2/HPO_sf"/>
</dbReference>
<organism evidence="3 4">
    <name type="scientific">Rhodobacter lacus</name>
    <dbReference type="NCBI Taxonomy" id="1641972"/>
    <lineage>
        <taxon>Bacteria</taxon>
        <taxon>Pseudomonadati</taxon>
        <taxon>Pseudomonadota</taxon>
        <taxon>Alphaproteobacteria</taxon>
        <taxon>Rhodobacterales</taxon>
        <taxon>Rhodobacter group</taxon>
        <taxon>Rhodobacter</taxon>
    </lineage>
</organism>
<feature type="transmembrane region" description="Helical" evidence="1">
    <location>
        <begin position="175"/>
        <end position="198"/>
    </location>
</feature>
<keyword evidence="4" id="KW-1185">Reference proteome</keyword>
<dbReference type="PANTHER" id="PTHR14969:SF13">
    <property type="entry name" value="AT30094P"/>
    <property type="match status" value="1"/>
</dbReference>
<keyword evidence="1" id="KW-0472">Membrane</keyword>
<dbReference type="PANTHER" id="PTHR14969">
    <property type="entry name" value="SPHINGOSINE-1-PHOSPHATE PHOSPHOHYDROLASE"/>
    <property type="match status" value="1"/>
</dbReference>
<keyword evidence="1" id="KW-1133">Transmembrane helix</keyword>
<evidence type="ECO:0000256" key="1">
    <source>
        <dbReference type="SAM" id="Phobius"/>
    </source>
</evidence>
<dbReference type="CDD" id="cd03392">
    <property type="entry name" value="PAP2_like_2"/>
    <property type="match status" value="1"/>
</dbReference>
<accession>A0ABW5A4X2</accession>
<dbReference type="SMART" id="SM00014">
    <property type="entry name" value="acidPPc"/>
    <property type="match status" value="1"/>
</dbReference>
<evidence type="ECO:0000313" key="4">
    <source>
        <dbReference type="Proteomes" id="UP001597413"/>
    </source>
</evidence>
<dbReference type="Pfam" id="PF01569">
    <property type="entry name" value="PAP2"/>
    <property type="match status" value="1"/>
</dbReference>
<proteinExistence type="predicted"/>
<gene>
    <name evidence="3" type="ORF">ACFSM0_04135</name>
</gene>
<dbReference type="Proteomes" id="UP001597413">
    <property type="component" value="Unassembled WGS sequence"/>
</dbReference>